<sequence>TSCVWHTSDKSNLKAQERSLLALQNSRLHYLICRVGVGALSRLSPCNARPTNRLKRSTSTWSPKRTSRVQGECKRWPVSTRTILATWTATGDSAAAKCSTRTLTRAPTARLAPWMRLQTSRCWLTWQPLTAAMSTSTTTTMNVAALDLAYPTYRACHSCAVTAACLFSRCRFPTTRWTATARASASGASSCTERWIYACTQCAEPRVAIPCTAQPAQLRATTRTVMTRRGTTAVSCLSASATTRPPALHVAETEQFEVARAAAEYLLFKVPQHCEEESKRKGEMERAV</sequence>
<evidence type="ECO:0000313" key="2">
    <source>
        <dbReference type="Proteomes" id="UP000018948"/>
    </source>
</evidence>
<gene>
    <name evidence="1" type="ORF">F442_14248</name>
</gene>
<protein>
    <submittedName>
        <fullName evidence="1">Uncharacterized protein</fullName>
    </submittedName>
</protein>
<organism evidence="1 2">
    <name type="scientific">Phytophthora nicotianae P10297</name>
    <dbReference type="NCBI Taxonomy" id="1317064"/>
    <lineage>
        <taxon>Eukaryota</taxon>
        <taxon>Sar</taxon>
        <taxon>Stramenopiles</taxon>
        <taxon>Oomycota</taxon>
        <taxon>Peronosporomycetes</taxon>
        <taxon>Peronosporales</taxon>
        <taxon>Peronosporaceae</taxon>
        <taxon>Phytophthora</taxon>
    </lineage>
</organism>
<reference evidence="1 2" key="1">
    <citation type="submission" date="2013-11" db="EMBL/GenBank/DDBJ databases">
        <title>The Genome Sequence of Phytophthora parasitica P10297.</title>
        <authorList>
            <consortium name="The Broad Institute Genomics Platform"/>
            <person name="Russ C."/>
            <person name="Tyler B."/>
            <person name="Panabieres F."/>
            <person name="Shan W."/>
            <person name="Tripathy S."/>
            <person name="Grunwald N."/>
            <person name="Machado M."/>
            <person name="Johnson C.S."/>
            <person name="Walker B."/>
            <person name="Young S.K."/>
            <person name="Zeng Q."/>
            <person name="Gargeya S."/>
            <person name="Fitzgerald M."/>
            <person name="Haas B."/>
            <person name="Abouelleil A."/>
            <person name="Allen A.W."/>
            <person name="Alvarado L."/>
            <person name="Arachchi H.M."/>
            <person name="Berlin A.M."/>
            <person name="Chapman S.B."/>
            <person name="Gainer-Dewar J."/>
            <person name="Goldberg J."/>
            <person name="Griggs A."/>
            <person name="Gujja S."/>
            <person name="Hansen M."/>
            <person name="Howarth C."/>
            <person name="Imamovic A."/>
            <person name="Ireland A."/>
            <person name="Larimer J."/>
            <person name="McCowan C."/>
            <person name="Murphy C."/>
            <person name="Pearson M."/>
            <person name="Poon T.W."/>
            <person name="Priest M."/>
            <person name="Roberts A."/>
            <person name="Saif S."/>
            <person name="Shea T."/>
            <person name="Sisk P."/>
            <person name="Sykes S."/>
            <person name="Wortman J."/>
            <person name="Nusbaum C."/>
            <person name="Birren B."/>
        </authorList>
    </citation>
    <scope>NUCLEOTIDE SEQUENCE [LARGE SCALE GENOMIC DNA]</scope>
    <source>
        <strain evidence="1 2">P10297</strain>
    </source>
</reference>
<comment type="caution">
    <text evidence="1">The sequence shown here is derived from an EMBL/GenBank/DDBJ whole genome shotgun (WGS) entry which is preliminary data.</text>
</comment>
<dbReference type="Proteomes" id="UP000018948">
    <property type="component" value="Unassembled WGS sequence"/>
</dbReference>
<name>W2YST3_PHYNI</name>
<feature type="non-terminal residue" evidence="1">
    <location>
        <position position="1"/>
    </location>
</feature>
<dbReference type="AlphaFoldDB" id="W2YST3"/>
<accession>W2YST3</accession>
<dbReference type="EMBL" id="ANIY01002965">
    <property type="protein sequence ID" value="ETP38036.1"/>
    <property type="molecule type" value="Genomic_DNA"/>
</dbReference>
<evidence type="ECO:0000313" key="1">
    <source>
        <dbReference type="EMBL" id="ETP38036.1"/>
    </source>
</evidence>
<proteinExistence type="predicted"/>